<organism evidence="3 4">
    <name type="scientific">Orbilia ellipsospora</name>
    <dbReference type="NCBI Taxonomy" id="2528407"/>
    <lineage>
        <taxon>Eukaryota</taxon>
        <taxon>Fungi</taxon>
        <taxon>Dikarya</taxon>
        <taxon>Ascomycota</taxon>
        <taxon>Pezizomycotina</taxon>
        <taxon>Orbiliomycetes</taxon>
        <taxon>Orbiliales</taxon>
        <taxon>Orbiliaceae</taxon>
        <taxon>Orbilia</taxon>
    </lineage>
</organism>
<dbReference type="InterPro" id="IPR050167">
    <property type="entry name" value="Ser_Thr_protein_kinase"/>
</dbReference>
<sequence>MSLKYGATAAAAKPLAVEIIEKTAAFQDDGFIGATSRRGSRPQNLHLEIVPSIPQRSMNSNTSSVLQNTKQREIIDHAVSSSRSDSSSRCSTPTPSTTSSTDESSIATPTLEVSSPGLATFTFSPPDNATRLLLRDRYLESQRPIIVGSKNSLDIPRTVFQEPKNGASLLDIFTPPETPAAVRQENRIDQSAPPLPKPQFERKENDNWAALDMGVENKFQEEEEDSPILKPSGRYQLDDPKSPTKFGSGAWSNVYKGFLASPKTGEESLVIAVKQPLNNFSIPALKREALILSSLQRKIDSSKSYQSIVPFYGFEDSTNSILLTALPGDNLEQFTTRCRISQPHDASFNSRKLPVVGITQWLFISSRLISAFAFLKSNGIIHGDVKPQNILIKKWDNQEAYDWISPDEAATLIEPVVSDFSSAYLLDSTGQISDDEEAINAVTTIYCAPELLAAFLTPPTTPTKQYTNIAATSSGNVTLAPPKKTEPRPLPTFSSDQYGLCMTLLQTAIGSHPYSAAKMDIQRNMWVRQGDPMGFARADEKGWRCRVGGGGGSAA</sequence>
<dbReference type="SUPFAM" id="SSF56112">
    <property type="entry name" value="Protein kinase-like (PK-like)"/>
    <property type="match status" value="1"/>
</dbReference>
<dbReference type="GO" id="GO:0005524">
    <property type="term" value="F:ATP binding"/>
    <property type="evidence" value="ECO:0007669"/>
    <property type="project" value="InterPro"/>
</dbReference>
<dbReference type="InterPro" id="IPR008271">
    <property type="entry name" value="Ser/Thr_kinase_AS"/>
</dbReference>
<dbReference type="EMBL" id="JAVHJO010000016">
    <property type="protein sequence ID" value="KAK6526377.1"/>
    <property type="molecule type" value="Genomic_DNA"/>
</dbReference>
<dbReference type="AlphaFoldDB" id="A0AAV9WU99"/>
<feature type="region of interest" description="Disordered" evidence="1">
    <location>
        <begin position="78"/>
        <end position="108"/>
    </location>
</feature>
<dbReference type="PANTHER" id="PTHR23257">
    <property type="entry name" value="SERINE-THREONINE PROTEIN KINASE"/>
    <property type="match status" value="1"/>
</dbReference>
<dbReference type="Gene3D" id="1.10.510.10">
    <property type="entry name" value="Transferase(Phosphotransferase) domain 1"/>
    <property type="match status" value="1"/>
</dbReference>
<evidence type="ECO:0000313" key="3">
    <source>
        <dbReference type="EMBL" id="KAK6526377.1"/>
    </source>
</evidence>
<feature type="domain" description="Protein kinase" evidence="2">
    <location>
        <begin position="240"/>
        <end position="555"/>
    </location>
</feature>
<dbReference type="PROSITE" id="PS00108">
    <property type="entry name" value="PROTEIN_KINASE_ST"/>
    <property type="match status" value="1"/>
</dbReference>
<name>A0AAV9WU99_9PEZI</name>
<evidence type="ECO:0000259" key="2">
    <source>
        <dbReference type="PROSITE" id="PS50011"/>
    </source>
</evidence>
<accession>A0AAV9WU99</accession>
<dbReference type="GO" id="GO:0005737">
    <property type="term" value="C:cytoplasm"/>
    <property type="evidence" value="ECO:0007669"/>
    <property type="project" value="TreeGrafter"/>
</dbReference>
<gene>
    <name evidence="3" type="ORF">TWF694_004974</name>
</gene>
<feature type="compositionally biased region" description="Low complexity" evidence="1">
    <location>
        <begin position="80"/>
        <end position="105"/>
    </location>
</feature>
<reference evidence="3 4" key="1">
    <citation type="submission" date="2019-10" db="EMBL/GenBank/DDBJ databases">
        <authorList>
            <person name="Palmer J.M."/>
        </authorList>
    </citation>
    <scope>NUCLEOTIDE SEQUENCE [LARGE SCALE GENOMIC DNA]</scope>
    <source>
        <strain evidence="3 4">TWF694</strain>
    </source>
</reference>
<proteinExistence type="predicted"/>
<dbReference type="Pfam" id="PF00069">
    <property type="entry name" value="Pkinase"/>
    <property type="match status" value="1"/>
</dbReference>
<dbReference type="PROSITE" id="PS50011">
    <property type="entry name" value="PROTEIN_KINASE_DOM"/>
    <property type="match status" value="1"/>
</dbReference>
<dbReference type="GO" id="GO:0004672">
    <property type="term" value="F:protein kinase activity"/>
    <property type="evidence" value="ECO:0007669"/>
    <property type="project" value="InterPro"/>
</dbReference>
<dbReference type="InterPro" id="IPR011009">
    <property type="entry name" value="Kinase-like_dom_sf"/>
</dbReference>
<dbReference type="SMART" id="SM00220">
    <property type="entry name" value="S_TKc"/>
    <property type="match status" value="1"/>
</dbReference>
<evidence type="ECO:0000313" key="4">
    <source>
        <dbReference type="Proteomes" id="UP001365542"/>
    </source>
</evidence>
<dbReference type="GO" id="GO:0007165">
    <property type="term" value="P:signal transduction"/>
    <property type="evidence" value="ECO:0007669"/>
    <property type="project" value="TreeGrafter"/>
</dbReference>
<comment type="caution">
    <text evidence="3">The sequence shown here is derived from an EMBL/GenBank/DDBJ whole genome shotgun (WGS) entry which is preliminary data.</text>
</comment>
<evidence type="ECO:0000256" key="1">
    <source>
        <dbReference type="SAM" id="MobiDB-lite"/>
    </source>
</evidence>
<dbReference type="Proteomes" id="UP001365542">
    <property type="component" value="Unassembled WGS sequence"/>
</dbReference>
<keyword evidence="4" id="KW-1185">Reference proteome</keyword>
<feature type="region of interest" description="Disordered" evidence="1">
    <location>
        <begin position="219"/>
        <end position="241"/>
    </location>
</feature>
<protein>
    <recommendedName>
        <fullName evidence="2">Protein kinase domain-containing protein</fullName>
    </recommendedName>
</protein>
<dbReference type="PANTHER" id="PTHR23257:SF706">
    <property type="entry name" value="PROTO-ONCOGENE SERINE_THREONINE-PROTEIN KINASE MOS"/>
    <property type="match status" value="1"/>
</dbReference>
<dbReference type="InterPro" id="IPR000719">
    <property type="entry name" value="Prot_kinase_dom"/>
</dbReference>